<reference evidence="2 3" key="1">
    <citation type="submission" date="2016-10" db="EMBL/GenBank/DDBJ databases">
        <authorList>
            <person name="Varghese N."/>
        </authorList>
    </citation>
    <scope>NUCLEOTIDE SEQUENCE [LARGE SCALE GENOMIC DNA]</scope>
</reference>
<name>A0A1Y6LXH4_ZYMTR</name>
<organism evidence="2 3">
    <name type="scientific">Zymoseptoria tritici ST99CH_1A5</name>
    <dbReference type="NCBI Taxonomy" id="1276529"/>
    <lineage>
        <taxon>Eukaryota</taxon>
        <taxon>Fungi</taxon>
        <taxon>Dikarya</taxon>
        <taxon>Ascomycota</taxon>
        <taxon>Pezizomycotina</taxon>
        <taxon>Dothideomycetes</taxon>
        <taxon>Dothideomycetidae</taxon>
        <taxon>Mycosphaerellales</taxon>
        <taxon>Mycosphaerellaceae</taxon>
        <taxon>Zymoseptoria</taxon>
    </lineage>
</organism>
<dbReference type="EMBL" id="LT882684">
    <property type="protein sequence ID" value="SMY27391.1"/>
    <property type="molecule type" value="Genomic_DNA"/>
</dbReference>
<accession>A0A1Y6LXH4</accession>
<evidence type="ECO:0000313" key="3">
    <source>
        <dbReference type="Proteomes" id="UP000215453"/>
    </source>
</evidence>
<evidence type="ECO:0000256" key="1">
    <source>
        <dbReference type="SAM" id="MobiDB-lite"/>
    </source>
</evidence>
<feature type="compositionally biased region" description="Basic and acidic residues" evidence="1">
    <location>
        <begin position="88"/>
        <end position="104"/>
    </location>
</feature>
<dbReference type="AlphaFoldDB" id="A0A1Y6LXH4"/>
<dbReference type="Proteomes" id="UP000215453">
    <property type="component" value="Chromosome 9"/>
</dbReference>
<proteinExistence type="predicted"/>
<sequence>MQVLSKWSARQQRMISKSETVTIEMFSGRLCDLSFKGFSICAAKRRLIGHLSGLAGKPWAKFLDRYAGHYPRNEKEYSDFVRGATEYDWPRSDMGLDERSRDSASDTTSEGGTFDGDVEHSDFDITDLTTSDREPNSDPESGET</sequence>
<protein>
    <submittedName>
        <fullName evidence="2">Uncharacterized protein</fullName>
    </submittedName>
</protein>
<gene>
    <name evidence="2" type="ORF">ZT1A5_G8836</name>
</gene>
<feature type="region of interest" description="Disordered" evidence="1">
    <location>
        <begin position="88"/>
        <end position="144"/>
    </location>
</feature>
<evidence type="ECO:0000313" key="2">
    <source>
        <dbReference type="EMBL" id="SMY27391.1"/>
    </source>
</evidence>